<evidence type="ECO:0000256" key="1">
    <source>
        <dbReference type="SAM" id="SignalP"/>
    </source>
</evidence>
<evidence type="ECO:0000313" key="3">
    <source>
        <dbReference type="Proteomes" id="UP000594800"/>
    </source>
</evidence>
<reference evidence="2 3" key="1">
    <citation type="submission" date="2020-11" db="EMBL/GenBank/DDBJ databases">
        <title>Description of Pontivivens ytuae sp. nov. isolated from deep sea sediment of Mariana Trench.</title>
        <authorList>
            <person name="Wang Z."/>
            <person name="Sun Q.-L."/>
            <person name="Xu X.-D."/>
            <person name="Tang Y.-Z."/>
            <person name="Zhang J."/>
        </authorList>
    </citation>
    <scope>NUCLEOTIDE SEQUENCE [LARGE SCALE GENOMIC DNA]</scope>
    <source>
        <strain evidence="2 3">MT2928</strain>
    </source>
</reference>
<name>A0A7S9LSR4_9RHOB</name>
<keyword evidence="1" id="KW-0732">Signal</keyword>
<dbReference type="RefSeq" id="WP_196103209.1">
    <property type="nucleotide sequence ID" value="NZ_CP064942.1"/>
</dbReference>
<organism evidence="2 3">
    <name type="scientific">Pontivivens ytuae</name>
    <dbReference type="NCBI Taxonomy" id="2789856"/>
    <lineage>
        <taxon>Bacteria</taxon>
        <taxon>Pseudomonadati</taxon>
        <taxon>Pseudomonadota</taxon>
        <taxon>Alphaproteobacteria</taxon>
        <taxon>Rhodobacterales</taxon>
        <taxon>Paracoccaceae</taxon>
        <taxon>Pontivivens</taxon>
    </lineage>
</organism>
<dbReference type="EMBL" id="CP064942">
    <property type="protein sequence ID" value="QPH54000.1"/>
    <property type="molecule type" value="Genomic_DNA"/>
</dbReference>
<dbReference type="AlphaFoldDB" id="A0A7S9LSR4"/>
<accession>A0A7S9LSR4</accession>
<feature type="chain" id="PRO_5032639849" description="Alkaline proteinase inhibitor/ Outer membrane lipoprotein Omp19 domain-containing protein" evidence="1">
    <location>
        <begin position="20"/>
        <end position="132"/>
    </location>
</feature>
<proteinExistence type="predicted"/>
<evidence type="ECO:0000313" key="2">
    <source>
        <dbReference type="EMBL" id="QPH54000.1"/>
    </source>
</evidence>
<dbReference type="Proteomes" id="UP000594800">
    <property type="component" value="Chromosome"/>
</dbReference>
<dbReference type="KEGG" id="poz:I0K15_19880"/>
<sequence length="132" mass="13416">MKGPIMATLLTLGAAAASAETPLDSAQLDGLLTGNTVYYTLGPGGPGGPNGGEAPMFYGPDGYVAADLPNGVKLVGTWQLDGAGYCVDWENGPRGSCTVVHKRDGAILTLDRTSGESRGDIARIVPGNPEAL</sequence>
<gene>
    <name evidence="2" type="ORF">I0K15_19880</name>
</gene>
<evidence type="ECO:0008006" key="4">
    <source>
        <dbReference type="Google" id="ProtNLM"/>
    </source>
</evidence>
<feature type="signal peptide" evidence="1">
    <location>
        <begin position="1"/>
        <end position="19"/>
    </location>
</feature>
<keyword evidence="3" id="KW-1185">Reference proteome</keyword>
<protein>
    <recommendedName>
        <fullName evidence="4">Alkaline proteinase inhibitor/ Outer membrane lipoprotein Omp19 domain-containing protein</fullName>
    </recommendedName>
</protein>